<dbReference type="PANTHER" id="PTHR11267">
    <property type="entry name" value="T-BOX PROTEIN-RELATED"/>
    <property type="match status" value="1"/>
</dbReference>
<evidence type="ECO:0000259" key="7">
    <source>
        <dbReference type="PROSITE" id="PS50252"/>
    </source>
</evidence>
<dbReference type="SMART" id="SM00425">
    <property type="entry name" value="TBOX"/>
    <property type="match status" value="1"/>
</dbReference>
<protein>
    <recommendedName>
        <fullName evidence="7">T-box domain-containing protein</fullName>
    </recommendedName>
</protein>
<keyword evidence="3 6" id="KW-0238">DNA-binding</keyword>
<evidence type="ECO:0000313" key="9">
    <source>
        <dbReference type="Proteomes" id="UP001347796"/>
    </source>
</evidence>
<dbReference type="GO" id="GO:0005634">
    <property type="term" value="C:nucleus"/>
    <property type="evidence" value="ECO:0007669"/>
    <property type="project" value="UniProtKB-SubCell"/>
</dbReference>
<comment type="caution">
    <text evidence="6">Lacks conserved residue(s) required for the propagation of feature annotation.</text>
</comment>
<dbReference type="PROSITE" id="PS01264">
    <property type="entry name" value="TBOX_2"/>
    <property type="match status" value="1"/>
</dbReference>
<keyword evidence="5 6" id="KW-0539">Nucleus</keyword>
<dbReference type="InterPro" id="IPR046360">
    <property type="entry name" value="T-box_DNA-bd"/>
</dbReference>
<comment type="caution">
    <text evidence="8">The sequence shown here is derived from an EMBL/GenBank/DDBJ whole genome shotgun (WGS) entry which is preliminary data.</text>
</comment>
<organism evidence="8 9">
    <name type="scientific">Patella caerulea</name>
    <name type="common">Rayed Mediterranean limpet</name>
    <dbReference type="NCBI Taxonomy" id="87958"/>
    <lineage>
        <taxon>Eukaryota</taxon>
        <taxon>Metazoa</taxon>
        <taxon>Spiralia</taxon>
        <taxon>Lophotrochozoa</taxon>
        <taxon>Mollusca</taxon>
        <taxon>Gastropoda</taxon>
        <taxon>Patellogastropoda</taxon>
        <taxon>Patelloidea</taxon>
        <taxon>Patellidae</taxon>
        <taxon>Patella</taxon>
    </lineage>
</organism>
<dbReference type="GO" id="GO:0000981">
    <property type="term" value="F:DNA-binding transcription factor activity, RNA polymerase II-specific"/>
    <property type="evidence" value="ECO:0007669"/>
    <property type="project" value="TreeGrafter"/>
</dbReference>
<dbReference type="InterPro" id="IPR008967">
    <property type="entry name" value="p53-like_TF_DNA-bd_sf"/>
</dbReference>
<proteinExistence type="predicted"/>
<dbReference type="GO" id="GO:0001708">
    <property type="term" value="P:cell fate specification"/>
    <property type="evidence" value="ECO:0007669"/>
    <property type="project" value="TreeGrafter"/>
</dbReference>
<dbReference type="PRINTS" id="PR00937">
    <property type="entry name" value="TBOX"/>
</dbReference>
<dbReference type="InterPro" id="IPR018186">
    <property type="entry name" value="TF_T-box_CS"/>
</dbReference>
<evidence type="ECO:0000256" key="2">
    <source>
        <dbReference type="ARBA" id="ARBA00023015"/>
    </source>
</evidence>
<evidence type="ECO:0000256" key="1">
    <source>
        <dbReference type="ARBA" id="ARBA00004123"/>
    </source>
</evidence>
<dbReference type="SUPFAM" id="SSF49417">
    <property type="entry name" value="p53-like transcription factors"/>
    <property type="match status" value="1"/>
</dbReference>
<dbReference type="FunFam" id="2.60.40.820:FF:000026">
    <property type="entry name" value="GD16690"/>
    <property type="match status" value="1"/>
</dbReference>
<keyword evidence="2" id="KW-0805">Transcription regulation</keyword>
<accession>A0AAN8K0V1</accession>
<evidence type="ECO:0000256" key="5">
    <source>
        <dbReference type="ARBA" id="ARBA00023242"/>
    </source>
</evidence>
<keyword evidence="9" id="KW-1185">Reference proteome</keyword>
<dbReference type="GO" id="GO:0000978">
    <property type="term" value="F:RNA polymerase II cis-regulatory region sequence-specific DNA binding"/>
    <property type="evidence" value="ECO:0007669"/>
    <property type="project" value="InterPro"/>
</dbReference>
<dbReference type="GO" id="GO:0045893">
    <property type="term" value="P:positive regulation of DNA-templated transcription"/>
    <property type="evidence" value="ECO:0007669"/>
    <property type="project" value="InterPro"/>
</dbReference>
<name>A0AAN8K0V1_PATCE</name>
<sequence>MFPPFKVKVSGLDKKAKYILLMDIVAVDDCRYKFHNSKWMVAGKADPEMPKRMYIHPDSPSTGEQWMQKIVSFHKLKLTNNISDKHGFVSYHFVS</sequence>
<dbReference type="InterPro" id="IPR036960">
    <property type="entry name" value="T-box_sf"/>
</dbReference>
<dbReference type="InterPro" id="IPR001699">
    <property type="entry name" value="TF_T-box"/>
</dbReference>
<evidence type="ECO:0000313" key="8">
    <source>
        <dbReference type="EMBL" id="KAK6190418.1"/>
    </source>
</evidence>
<reference evidence="8 9" key="1">
    <citation type="submission" date="2024-01" db="EMBL/GenBank/DDBJ databases">
        <title>The genome of the rayed Mediterranean limpet Patella caerulea (Linnaeus, 1758).</title>
        <authorList>
            <person name="Anh-Thu Weber A."/>
            <person name="Halstead-Nussloch G."/>
        </authorList>
    </citation>
    <scope>NUCLEOTIDE SEQUENCE [LARGE SCALE GENOMIC DNA]</scope>
    <source>
        <strain evidence="8">AATW-2023a</strain>
        <tissue evidence="8">Whole specimen</tissue>
    </source>
</reference>
<dbReference type="EMBL" id="JAZGQO010000002">
    <property type="protein sequence ID" value="KAK6190418.1"/>
    <property type="molecule type" value="Genomic_DNA"/>
</dbReference>
<dbReference type="Pfam" id="PF00907">
    <property type="entry name" value="T-box"/>
    <property type="match status" value="1"/>
</dbReference>
<comment type="subcellular location">
    <subcellularLocation>
        <location evidence="1 6">Nucleus</location>
    </subcellularLocation>
</comment>
<dbReference type="PANTHER" id="PTHR11267:SF181">
    <property type="entry name" value="OPTOMOTOR-BLIND PROTEIN"/>
    <property type="match status" value="1"/>
</dbReference>
<feature type="domain" description="T-box" evidence="7">
    <location>
        <begin position="1"/>
        <end position="95"/>
    </location>
</feature>
<evidence type="ECO:0000256" key="3">
    <source>
        <dbReference type="ARBA" id="ARBA00023125"/>
    </source>
</evidence>
<dbReference type="Gene3D" id="2.60.40.820">
    <property type="entry name" value="Transcription factor, T-box"/>
    <property type="match status" value="1"/>
</dbReference>
<evidence type="ECO:0000256" key="4">
    <source>
        <dbReference type="ARBA" id="ARBA00023163"/>
    </source>
</evidence>
<dbReference type="AlphaFoldDB" id="A0AAN8K0V1"/>
<evidence type="ECO:0000256" key="6">
    <source>
        <dbReference type="PROSITE-ProRule" id="PRU00201"/>
    </source>
</evidence>
<keyword evidence="4" id="KW-0804">Transcription</keyword>
<dbReference type="Proteomes" id="UP001347796">
    <property type="component" value="Unassembled WGS sequence"/>
</dbReference>
<dbReference type="GO" id="GO:0000785">
    <property type="term" value="C:chromatin"/>
    <property type="evidence" value="ECO:0007669"/>
    <property type="project" value="TreeGrafter"/>
</dbReference>
<dbReference type="PROSITE" id="PS50252">
    <property type="entry name" value="TBOX_3"/>
    <property type="match status" value="1"/>
</dbReference>
<gene>
    <name evidence="8" type="ORF">SNE40_002294</name>
</gene>